<feature type="region of interest" description="Disordered" evidence="3">
    <location>
        <begin position="28"/>
        <end position="58"/>
    </location>
</feature>
<protein>
    <recommendedName>
        <fullName evidence="2">UV excision repair protein RAD23</fullName>
    </recommendedName>
</protein>
<organism evidence="5">
    <name type="scientific">Euplotes harpa</name>
    <dbReference type="NCBI Taxonomy" id="151035"/>
    <lineage>
        <taxon>Eukaryota</taxon>
        <taxon>Sar</taxon>
        <taxon>Alveolata</taxon>
        <taxon>Ciliophora</taxon>
        <taxon>Intramacronucleata</taxon>
        <taxon>Spirotrichea</taxon>
        <taxon>Hypotrichia</taxon>
        <taxon>Euplotida</taxon>
        <taxon>Euplotidae</taxon>
        <taxon>Euplotes</taxon>
    </lineage>
</organism>
<dbReference type="FunFam" id="1.10.8.10:FF:000002">
    <property type="entry name" value="UV excision repair protein RAD23 homolog"/>
    <property type="match status" value="1"/>
</dbReference>
<dbReference type="GO" id="GO:0043130">
    <property type="term" value="F:ubiquitin binding"/>
    <property type="evidence" value="ECO:0007669"/>
    <property type="project" value="UniProtKB-UniRule"/>
</dbReference>
<dbReference type="SMART" id="SM00727">
    <property type="entry name" value="STI1"/>
    <property type="match status" value="1"/>
</dbReference>
<dbReference type="GO" id="GO:0005829">
    <property type="term" value="C:cytosol"/>
    <property type="evidence" value="ECO:0007669"/>
    <property type="project" value="TreeGrafter"/>
</dbReference>
<feature type="compositionally biased region" description="Low complexity" evidence="3">
    <location>
        <begin position="39"/>
        <end position="56"/>
    </location>
</feature>
<keyword evidence="2" id="KW-0227">DNA damage</keyword>
<dbReference type="Pfam" id="PF00627">
    <property type="entry name" value="UBA"/>
    <property type="match status" value="1"/>
</dbReference>
<comment type="similarity">
    <text evidence="2">Belongs to the RAD23 family.</text>
</comment>
<dbReference type="Gene3D" id="1.10.10.540">
    <property type="entry name" value="XPC-binding domain"/>
    <property type="match status" value="1"/>
</dbReference>
<feature type="region of interest" description="Disordered" evidence="3">
    <location>
        <begin position="188"/>
        <end position="266"/>
    </location>
</feature>
<evidence type="ECO:0000256" key="3">
    <source>
        <dbReference type="SAM" id="MobiDB-lite"/>
    </source>
</evidence>
<sequence>MRALRAAFYHPERAVDYLLNGIPADLEQEQPQPRQPATSSSAAHGHSEGGASAAAGDNPLAFLQSNPMFATLRQRLLNEPQFFQTFMNQLSQTQPQLYQAISANPQAFLQLLLGGEGGDADQERDPPGTIRVTQEEKDAIDRLASLGFPKHRAIEAYLACDKNEEWAANYLFENVQGDDNYDEQVVQEESRADVEGDAAAAMDQDDDLYEGYVDDPQPPAGQPPSDNMQVDPPAPSSDADADAEKPKPDENNDDKKDGDDEEGSSL</sequence>
<feature type="compositionally biased region" description="Polar residues" evidence="3">
    <location>
        <begin position="29"/>
        <end position="38"/>
    </location>
</feature>
<evidence type="ECO:0000259" key="4">
    <source>
        <dbReference type="PROSITE" id="PS50030"/>
    </source>
</evidence>
<evidence type="ECO:0000313" key="5">
    <source>
        <dbReference type="EMBL" id="CAE0358355.1"/>
    </source>
</evidence>
<dbReference type="InterPro" id="IPR015360">
    <property type="entry name" value="XPC-bd"/>
</dbReference>
<dbReference type="GO" id="GO:0031593">
    <property type="term" value="F:polyubiquitin modification-dependent protein binding"/>
    <property type="evidence" value="ECO:0007669"/>
    <property type="project" value="UniProtKB-UniRule"/>
</dbReference>
<keyword evidence="1 2" id="KW-0539">Nucleus</keyword>
<reference evidence="5" key="1">
    <citation type="submission" date="2021-01" db="EMBL/GenBank/DDBJ databases">
        <authorList>
            <person name="Corre E."/>
            <person name="Pelletier E."/>
            <person name="Niang G."/>
            <person name="Scheremetjew M."/>
            <person name="Finn R."/>
            <person name="Kale V."/>
            <person name="Holt S."/>
            <person name="Cochrane G."/>
            <person name="Meng A."/>
            <person name="Brown T."/>
            <person name="Cohen L."/>
        </authorList>
    </citation>
    <scope>NUCLEOTIDE SEQUENCE</scope>
    <source>
        <strain evidence="5">FSP1.4</strain>
    </source>
</reference>
<dbReference type="InterPro" id="IPR036353">
    <property type="entry name" value="XPC-bd_sf"/>
</dbReference>
<dbReference type="GO" id="GO:0006289">
    <property type="term" value="P:nucleotide-excision repair"/>
    <property type="evidence" value="ECO:0007669"/>
    <property type="project" value="UniProtKB-UniRule"/>
</dbReference>
<dbReference type="SUPFAM" id="SSF101238">
    <property type="entry name" value="XPC-binding domain"/>
    <property type="match status" value="1"/>
</dbReference>
<dbReference type="PROSITE" id="PS50030">
    <property type="entry name" value="UBA"/>
    <property type="match status" value="1"/>
</dbReference>
<comment type="subcellular location">
    <subcellularLocation>
        <location evidence="2">Nucleus</location>
    </subcellularLocation>
    <subcellularLocation>
        <location evidence="2">Cytoplasm</location>
    </subcellularLocation>
</comment>
<dbReference type="InterPro" id="IPR006636">
    <property type="entry name" value="STI1_HS-bd"/>
</dbReference>
<dbReference type="InterPro" id="IPR009060">
    <property type="entry name" value="UBA-like_sf"/>
</dbReference>
<dbReference type="PANTHER" id="PTHR10621">
    <property type="entry name" value="UV EXCISION REPAIR PROTEIN RAD23"/>
    <property type="match status" value="1"/>
</dbReference>
<accession>A0A7S3NHJ9</accession>
<dbReference type="SUPFAM" id="SSF46934">
    <property type="entry name" value="UBA-like"/>
    <property type="match status" value="1"/>
</dbReference>
<evidence type="ECO:0000256" key="1">
    <source>
        <dbReference type="ARBA" id="ARBA00023242"/>
    </source>
</evidence>
<dbReference type="GO" id="GO:0005654">
    <property type="term" value="C:nucleoplasm"/>
    <property type="evidence" value="ECO:0007669"/>
    <property type="project" value="TreeGrafter"/>
</dbReference>
<comment type="function">
    <text evidence="2">Multiubiquitin chain receptor involved in modulation of proteasomal degradation. Involved in nucleotide excision repair.</text>
</comment>
<dbReference type="PANTHER" id="PTHR10621:SF0">
    <property type="entry name" value="UV EXCISION REPAIR PROTEIN RAD23"/>
    <property type="match status" value="1"/>
</dbReference>
<feature type="compositionally biased region" description="Basic and acidic residues" evidence="3">
    <location>
        <begin position="242"/>
        <end position="258"/>
    </location>
</feature>
<feature type="compositionally biased region" description="Acidic residues" evidence="3">
    <location>
        <begin position="203"/>
        <end position="213"/>
    </location>
</feature>
<dbReference type="InterPro" id="IPR004806">
    <property type="entry name" value="Rad23"/>
</dbReference>
<dbReference type="GO" id="GO:0003684">
    <property type="term" value="F:damaged DNA binding"/>
    <property type="evidence" value="ECO:0007669"/>
    <property type="project" value="UniProtKB-UniRule"/>
</dbReference>
<dbReference type="GO" id="GO:0070628">
    <property type="term" value="F:proteasome binding"/>
    <property type="evidence" value="ECO:0007669"/>
    <property type="project" value="TreeGrafter"/>
</dbReference>
<proteinExistence type="inferred from homology"/>
<keyword evidence="2" id="KW-0234">DNA repair</keyword>
<keyword evidence="2" id="KW-0963">Cytoplasm</keyword>
<dbReference type="Gene3D" id="1.10.8.10">
    <property type="entry name" value="DNA helicase RuvA subunit, C-terminal domain"/>
    <property type="match status" value="2"/>
</dbReference>
<dbReference type="Pfam" id="PF09280">
    <property type="entry name" value="XPC-binding"/>
    <property type="match status" value="1"/>
</dbReference>
<name>A0A7S3NHJ9_9SPIT</name>
<dbReference type="PRINTS" id="PR01839">
    <property type="entry name" value="RAD23PROTEIN"/>
</dbReference>
<dbReference type="AlphaFoldDB" id="A0A7S3NHJ9"/>
<evidence type="ECO:0000256" key="2">
    <source>
        <dbReference type="RuleBase" id="RU367049"/>
    </source>
</evidence>
<dbReference type="InterPro" id="IPR015940">
    <property type="entry name" value="UBA"/>
</dbReference>
<gene>
    <name evidence="5" type="ORF">EHAR0213_LOCUS17278</name>
</gene>
<dbReference type="GO" id="GO:0043161">
    <property type="term" value="P:proteasome-mediated ubiquitin-dependent protein catabolic process"/>
    <property type="evidence" value="ECO:0007669"/>
    <property type="project" value="UniProtKB-UniRule"/>
</dbReference>
<dbReference type="SMART" id="SM00165">
    <property type="entry name" value="UBA"/>
    <property type="match status" value="1"/>
</dbReference>
<dbReference type="EMBL" id="HBII01041251">
    <property type="protein sequence ID" value="CAE0358355.1"/>
    <property type="molecule type" value="Transcribed_RNA"/>
</dbReference>
<dbReference type="CDD" id="cd14281">
    <property type="entry name" value="UBA2_Rad23_like"/>
    <property type="match status" value="1"/>
</dbReference>
<feature type="domain" description="UBA" evidence="4">
    <location>
        <begin position="133"/>
        <end position="174"/>
    </location>
</feature>